<keyword evidence="3 5" id="KW-0540">Nuclease</keyword>
<dbReference type="InterPro" id="IPR037027">
    <property type="entry name" value="YqgF/RNaseH-like_dom_sf"/>
</dbReference>
<dbReference type="SUPFAM" id="SSF53098">
    <property type="entry name" value="Ribonuclease H-like"/>
    <property type="match status" value="1"/>
</dbReference>
<dbReference type="AlphaFoldDB" id="G9WVR0"/>
<comment type="function">
    <text evidence="5">Could be a nuclease involved in processing of the 5'-end of pre-16S rRNA.</text>
</comment>
<keyword evidence="2 5" id="KW-0690">Ribosome biogenesis</keyword>
<dbReference type="GO" id="GO:0016788">
    <property type="term" value="F:hydrolase activity, acting on ester bonds"/>
    <property type="evidence" value="ECO:0007669"/>
    <property type="project" value="UniProtKB-UniRule"/>
</dbReference>
<evidence type="ECO:0000256" key="4">
    <source>
        <dbReference type="ARBA" id="ARBA00022801"/>
    </source>
</evidence>
<comment type="caution">
    <text evidence="7">The sequence shown here is derived from an EMBL/GenBank/DDBJ whole genome shotgun (WGS) entry which is preliminary data.</text>
</comment>
<keyword evidence="1 5" id="KW-0963">Cytoplasm</keyword>
<keyword evidence="8" id="KW-1185">Reference proteome</keyword>
<dbReference type="GO" id="GO:0005829">
    <property type="term" value="C:cytosol"/>
    <property type="evidence" value="ECO:0007669"/>
    <property type="project" value="TreeGrafter"/>
</dbReference>
<dbReference type="NCBIfam" id="TIGR00250">
    <property type="entry name" value="RNAse_H_YqgF"/>
    <property type="match status" value="1"/>
</dbReference>
<feature type="domain" description="YqgF/RNase H-like" evidence="6">
    <location>
        <begin position="1"/>
        <end position="104"/>
    </location>
</feature>
<dbReference type="HOGENOM" id="CLU_098240_2_0_9"/>
<gene>
    <name evidence="7" type="ORF">HMPREF9624_00994</name>
</gene>
<dbReference type="GO" id="GO:0004518">
    <property type="term" value="F:nuclease activity"/>
    <property type="evidence" value="ECO:0007669"/>
    <property type="project" value="UniProtKB-KW"/>
</dbReference>
<dbReference type="GO" id="GO:0000967">
    <property type="term" value="P:rRNA 5'-end processing"/>
    <property type="evidence" value="ECO:0007669"/>
    <property type="project" value="UniProtKB-UniRule"/>
</dbReference>
<dbReference type="PANTHER" id="PTHR33317">
    <property type="entry name" value="POLYNUCLEOTIDYL TRANSFERASE, RIBONUCLEASE H-LIKE SUPERFAMILY PROTEIN"/>
    <property type="match status" value="1"/>
</dbReference>
<evidence type="ECO:0000313" key="7">
    <source>
        <dbReference type="EMBL" id="EHL11661.1"/>
    </source>
</evidence>
<dbReference type="InterPro" id="IPR012337">
    <property type="entry name" value="RNaseH-like_sf"/>
</dbReference>
<comment type="subcellular location">
    <subcellularLocation>
        <location evidence="5">Cytoplasm</location>
    </subcellularLocation>
</comment>
<proteinExistence type="inferred from homology"/>
<dbReference type="InterPro" id="IPR005227">
    <property type="entry name" value="YqgF"/>
</dbReference>
<dbReference type="PATRIC" id="fig|796944.3.peg.1727"/>
<evidence type="ECO:0000259" key="6">
    <source>
        <dbReference type="SMART" id="SM00732"/>
    </source>
</evidence>
<dbReference type="InterPro" id="IPR006641">
    <property type="entry name" value="YqgF/RNaseH-like_dom"/>
</dbReference>
<dbReference type="HAMAP" id="MF_00651">
    <property type="entry name" value="Nuclease_YqgF"/>
    <property type="match status" value="1"/>
</dbReference>
<dbReference type="Proteomes" id="UP000003527">
    <property type="component" value="Unassembled WGS sequence"/>
</dbReference>
<comment type="similarity">
    <text evidence="5">Belongs to the YqgF HJR family.</text>
</comment>
<evidence type="ECO:0000256" key="1">
    <source>
        <dbReference type="ARBA" id="ARBA00022490"/>
    </source>
</evidence>
<sequence>MRILALDYGSKTVGLAITDALGYTVLPYKTLWREREGQLRKTVQAICKVVLEENVGEVVLGLPLNMDGSKGERAEKATAFYELLKKKLSCPLIFFDERLSTIEARAILDENAVPRNKQKEVLDQVAAQVILEDYLRTKGKL</sequence>
<dbReference type="EMBL" id="AFZD01000017">
    <property type="protein sequence ID" value="EHL11661.1"/>
    <property type="molecule type" value="Genomic_DNA"/>
</dbReference>
<keyword evidence="4 5" id="KW-0378">Hydrolase</keyword>
<reference evidence="7 8" key="1">
    <citation type="submission" date="2011-08" db="EMBL/GenBank/DDBJ databases">
        <title>The Genome Sequence of Oribacterium sp. ACB7.</title>
        <authorList>
            <consortium name="The Broad Institute Genome Sequencing Platform"/>
            <person name="Earl A."/>
            <person name="Ward D."/>
            <person name="Feldgarden M."/>
            <person name="Gevers D."/>
            <person name="Sizova M."/>
            <person name="Hazen A."/>
            <person name="Epstein S."/>
            <person name="Young S.K."/>
            <person name="Zeng Q."/>
            <person name="Gargeya S."/>
            <person name="Fitzgerald M."/>
            <person name="Haas B."/>
            <person name="Abouelleil A."/>
            <person name="Alvarado L."/>
            <person name="Arachchi H.M."/>
            <person name="Berlin A."/>
            <person name="Brown A."/>
            <person name="Chapman S.B."/>
            <person name="Chen Z."/>
            <person name="Dunbar C."/>
            <person name="Freedman E."/>
            <person name="Gearin G."/>
            <person name="Gellesch M."/>
            <person name="Goldberg J."/>
            <person name="Griggs A."/>
            <person name="Gujja S."/>
            <person name="Heiman D."/>
            <person name="Howarth C."/>
            <person name="Larson L."/>
            <person name="Lui A."/>
            <person name="MacDonald P.J.P."/>
            <person name="Montmayeur A."/>
            <person name="Murphy C."/>
            <person name="Neiman D."/>
            <person name="Pearson M."/>
            <person name="Priest M."/>
            <person name="Roberts A."/>
            <person name="Saif S."/>
            <person name="Shea T."/>
            <person name="Shenoy N."/>
            <person name="Sisk P."/>
            <person name="Stolte C."/>
            <person name="Sykes S."/>
            <person name="Wortman J."/>
            <person name="Nusbaum C."/>
            <person name="Birren B."/>
        </authorList>
    </citation>
    <scope>NUCLEOTIDE SEQUENCE [LARGE SCALE GENOMIC DNA]</scope>
    <source>
        <strain evidence="7 8">ACB7</strain>
    </source>
</reference>
<accession>G9WVR0</accession>
<evidence type="ECO:0000256" key="5">
    <source>
        <dbReference type="HAMAP-Rule" id="MF_00651"/>
    </source>
</evidence>
<dbReference type="EC" id="3.1.-.-" evidence="5"/>
<name>G9WVR0_9FIRM</name>
<dbReference type="RefSeq" id="WP_009536809.1">
    <property type="nucleotide sequence ID" value="NZ_JH414504.1"/>
</dbReference>
<dbReference type="Gene3D" id="3.30.420.140">
    <property type="entry name" value="YqgF/RNase H-like domain"/>
    <property type="match status" value="1"/>
</dbReference>
<evidence type="ECO:0000256" key="3">
    <source>
        <dbReference type="ARBA" id="ARBA00022722"/>
    </source>
</evidence>
<dbReference type="SMART" id="SM00732">
    <property type="entry name" value="YqgFc"/>
    <property type="match status" value="1"/>
</dbReference>
<organism evidence="7 8">
    <name type="scientific">Oribacterium asaccharolyticum ACB7</name>
    <dbReference type="NCBI Taxonomy" id="796944"/>
    <lineage>
        <taxon>Bacteria</taxon>
        <taxon>Bacillati</taxon>
        <taxon>Bacillota</taxon>
        <taxon>Clostridia</taxon>
        <taxon>Lachnospirales</taxon>
        <taxon>Lachnospiraceae</taxon>
        <taxon>Oribacterium</taxon>
    </lineage>
</organism>
<evidence type="ECO:0000313" key="8">
    <source>
        <dbReference type="Proteomes" id="UP000003527"/>
    </source>
</evidence>
<dbReference type="CDD" id="cd16964">
    <property type="entry name" value="YqgF"/>
    <property type="match status" value="1"/>
</dbReference>
<protein>
    <recommendedName>
        <fullName evidence="5">Putative pre-16S rRNA nuclease</fullName>
        <ecNumber evidence="5">3.1.-.-</ecNumber>
    </recommendedName>
</protein>
<dbReference type="Pfam" id="PF03652">
    <property type="entry name" value="RuvX"/>
    <property type="match status" value="1"/>
</dbReference>
<evidence type="ECO:0000256" key="2">
    <source>
        <dbReference type="ARBA" id="ARBA00022517"/>
    </source>
</evidence>
<dbReference type="PANTHER" id="PTHR33317:SF4">
    <property type="entry name" value="POLYNUCLEOTIDYL TRANSFERASE, RIBONUCLEASE H-LIKE SUPERFAMILY PROTEIN"/>
    <property type="match status" value="1"/>
</dbReference>